<dbReference type="Proteomes" id="UP000245340">
    <property type="component" value="Unplaced"/>
</dbReference>
<proteinExistence type="predicted"/>
<evidence type="ECO:0000313" key="2">
    <source>
        <dbReference type="RefSeq" id="XP_004398817.1"/>
    </source>
</evidence>
<protein>
    <submittedName>
        <fullName evidence="2">Uncharacterized protein LOC101363794</fullName>
    </submittedName>
</protein>
<keyword evidence="1" id="KW-1185">Reference proteome</keyword>
<gene>
    <name evidence="2" type="primary">LOC101363794</name>
</gene>
<name>A0A9B0GFL3_ODORO</name>
<evidence type="ECO:0000313" key="1">
    <source>
        <dbReference type="Proteomes" id="UP000245340"/>
    </source>
</evidence>
<reference evidence="2" key="1">
    <citation type="submission" date="2025-08" db="UniProtKB">
        <authorList>
            <consortium name="RefSeq"/>
        </authorList>
    </citation>
    <scope>IDENTIFICATION</scope>
</reference>
<accession>A0A9B0GFL3</accession>
<sequence>MAVPALYYHRLSYQLSAVFWKQMILLMSCGKVHSSLTMRHSAYVIALTSPHRVGIFSSQCHHEKAAVRRELAFPEALSWLPSPLTLRVHYPRRRRPRRWWRRQRGPGNFAPLCAPPRRRRAGSAASIILPPEDKYQEKLLTLPSPHHRPTCSPHAWVQGG</sequence>
<organism evidence="1 2">
    <name type="scientific">Odobenus rosmarus divergens</name>
    <name type="common">Pacific walrus</name>
    <dbReference type="NCBI Taxonomy" id="9708"/>
    <lineage>
        <taxon>Eukaryota</taxon>
        <taxon>Metazoa</taxon>
        <taxon>Chordata</taxon>
        <taxon>Craniata</taxon>
        <taxon>Vertebrata</taxon>
        <taxon>Euteleostomi</taxon>
        <taxon>Mammalia</taxon>
        <taxon>Eutheria</taxon>
        <taxon>Laurasiatheria</taxon>
        <taxon>Carnivora</taxon>
        <taxon>Caniformia</taxon>
        <taxon>Pinnipedia</taxon>
        <taxon>Odobenidae</taxon>
        <taxon>Odobenus</taxon>
    </lineage>
</organism>
<dbReference type="RefSeq" id="XP_004398817.1">
    <property type="nucleotide sequence ID" value="XM_004398760.1"/>
</dbReference>
<dbReference type="AlphaFoldDB" id="A0A9B0GFL3"/>